<dbReference type="Proteomes" id="UP000039046">
    <property type="component" value="Unassembled WGS sequence"/>
</dbReference>
<evidence type="ECO:0000313" key="3">
    <source>
        <dbReference type="Proteomes" id="UP000039046"/>
    </source>
</evidence>
<dbReference type="AlphaFoldDB" id="A0A0A1T5E4"/>
<sequence length="286" mass="31569">MSSFPRQFSDSPVLALPPQSSSMAMPHFNPHNVRLPMPMDSDSAQQESRPTRKRSRDAAAENLDPEAPSPEPIESQEEWVYGPGMVLIKPSTGYVADASSQSGTWKEEKEAEEAKIRQQKILDAADVRNVKAQRLDLSAANNPFTNNVEVLGRPLPGMPVVSPRASPVIDDFTMSLGIGWRRIGEDTHLQAAAKGWGRYIANHYPLTNVKVVLESKGLESYLVESDQGYFLFAEDLRQGRLVSQDVEVAMRHLQHTPPRFDGPNAILATEIPSGVAHSDDNDVSME</sequence>
<feature type="region of interest" description="Disordered" evidence="1">
    <location>
        <begin position="1"/>
        <end position="76"/>
    </location>
</feature>
<gene>
    <name evidence="2" type="ORF">VHEMI01436</name>
</gene>
<evidence type="ECO:0000256" key="1">
    <source>
        <dbReference type="SAM" id="MobiDB-lite"/>
    </source>
</evidence>
<dbReference type="OrthoDB" id="5359669at2759"/>
<reference evidence="2 3" key="1">
    <citation type="journal article" date="2015" name="Genome Announc.">
        <title>Draft Genome Sequence and Gene Annotation of the Entomopathogenic Fungus Verticillium hemipterigenum.</title>
        <authorList>
            <person name="Horn F."/>
            <person name="Habel A."/>
            <person name="Scharf D.H."/>
            <person name="Dworschak J."/>
            <person name="Brakhage A.A."/>
            <person name="Guthke R."/>
            <person name="Hertweck C."/>
            <person name="Linde J."/>
        </authorList>
    </citation>
    <scope>NUCLEOTIDE SEQUENCE [LARGE SCALE GENOMIC DNA]</scope>
</reference>
<dbReference type="HOGENOM" id="CLU_047454_1_0_1"/>
<feature type="compositionally biased region" description="Polar residues" evidence="1">
    <location>
        <begin position="1"/>
        <end position="10"/>
    </location>
</feature>
<organism evidence="2 3">
    <name type="scientific">[Torrubiella] hemipterigena</name>
    <dbReference type="NCBI Taxonomy" id="1531966"/>
    <lineage>
        <taxon>Eukaryota</taxon>
        <taxon>Fungi</taxon>
        <taxon>Dikarya</taxon>
        <taxon>Ascomycota</taxon>
        <taxon>Pezizomycotina</taxon>
        <taxon>Sordariomycetes</taxon>
        <taxon>Hypocreomycetidae</taxon>
        <taxon>Hypocreales</taxon>
        <taxon>Clavicipitaceae</taxon>
        <taxon>Clavicipitaceae incertae sedis</taxon>
        <taxon>'Torrubiella' clade</taxon>
    </lineage>
</organism>
<dbReference type="STRING" id="1531966.A0A0A1T5E4"/>
<dbReference type="EMBL" id="CDHN01000001">
    <property type="protein sequence ID" value="CEJ81300.1"/>
    <property type="molecule type" value="Genomic_DNA"/>
</dbReference>
<keyword evidence="3" id="KW-1185">Reference proteome</keyword>
<proteinExistence type="predicted"/>
<name>A0A0A1T5E4_9HYPO</name>
<accession>A0A0A1T5E4</accession>
<evidence type="ECO:0000313" key="2">
    <source>
        <dbReference type="EMBL" id="CEJ81300.1"/>
    </source>
</evidence>
<protein>
    <submittedName>
        <fullName evidence="2">Uncharacterized protein</fullName>
    </submittedName>
</protein>